<evidence type="ECO:0000259" key="5">
    <source>
        <dbReference type="PROSITE" id="PS50011"/>
    </source>
</evidence>
<dbReference type="PANTHER" id="PTHR24346">
    <property type="entry name" value="MAP/MICROTUBULE AFFINITY-REGULATING KINASE"/>
    <property type="match status" value="1"/>
</dbReference>
<dbReference type="FunFam" id="3.30.200.20:FF:000447">
    <property type="entry name" value="Calcium/calmodulin dependent protein kinase"/>
    <property type="match status" value="1"/>
</dbReference>
<keyword evidence="1 3" id="KW-0547">Nucleotide-binding</keyword>
<evidence type="ECO:0000313" key="7">
    <source>
        <dbReference type="Proteomes" id="UP001201980"/>
    </source>
</evidence>
<dbReference type="GO" id="GO:0005516">
    <property type="term" value="F:calmodulin binding"/>
    <property type="evidence" value="ECO:0007669"/>
    <property type="project" value="TreeGrafter"/>
</dbReference>
<reference evidence="6" key="1">
    <citation type="submission" date="2022-07" db="EMBL/GenBank/DDBJ databases">
        <title>Draft genome sequence of Zalerion maritima ATCC 34329, a (micro)plastics degrading marine fungus.</title>
        <authorList>
            <person name="Paco A."/>
            <person name="Goncalves M.F.M."/>
            <person name="Rocha-Santos T.A.P."/>
            <person name="Alves A."/>
        </authorList>
    </citation>
    <scope>NUCLEOTIDE SEQUENCE</scope>
    <source>
        <strain evidence="6">ATCC 34329</strain>
    </source>
</reference>
<dbReference type="GO" id="GO:0005737">
    <property type="term" value="C:cytoplasm"/>
    <property type="evidence" value="ECO:0007669"/>
    <property type="project" value="TreeGrafter"/>
</dbReference>
<protein>
    <recommendedName>
        <fullName evidence="5">Protein kinase domain-containing protein</fullName>
    </recommendedName>
</protein>
<dbReference type="Proteomes" id="UP001201980">
    <property type="component" value="Unassembled WGS sequence"/>
</dbReference>
<accession>A0AAD5RNU6</accession>
<evidence type="ECO:0000256" key="2">
    <source>
        <dbReference type="ARBA" id="ARBA00022840"/>
    </source>
</evidence>
<dbReference type="InterPro" id="IPR008271">
    <property type="entry name" value="Ser/Thr_kinase_AS"/>
</dbReference>
<dbReference type="GO" id="GO:0004683">
    <property type="term" value="F:calcium/calmodulin-dependent protein kinase activity"/>
    <property type="evidence" value="ECO:0007669"/>
    <property type="project" value="TreeGrafter"/>
</dbReference>
<dbReference type="InterPro" id="IPR017441">
    <property type="entry name" value="Protein_kinase_ATP_BS"/>
</dbReference>
<evidence type="ECO:0000256" key="4">
    <source>
        <dbReference type="SAM" id="MobiDB-lite"/>
    </source>
</evidence>
<feature type="compositionally biased region" description="Basic and acidic residues" evidence="4">
    <location>
        <begin position="95"/>
        <end position="117"/>
    </location>
</feature>
<keyword evidence="7" id="KW-1185">Reference proteome</keyword>
<dbReference type="CDD" id="cd14008">
    <property type="entry name" value="STKc_LKB1_CaMKK"/>
    <property type="match status" value="1"/>
</dbReference>
<feature type="compositionally biased region" description="Low complexity" evidence="4">
    <location>
        <begin position="1"/>
        <end position="19"/>
    </location>
</feature>
<feature type="binding site" evidence="3">
    <location>
        <position position="153"/>
    </location>
    <ligand>
        <name>ATP</name>
        <dbReference type="ChEBI" id="CHEBI:30616"/>
    </ligand>
</feature>
<dbReference type="PROSITE" id="PS00107">
    <property type="entry name" value="PROTEIN_KINASE_ATP"/>
    <property type="match status" value="1"/>
</dbReference>
<feature type="domain" description="Protein kinase" evidence="5">
    <location>
        <begin position="125"/>
        <end position="412"/>
    </location>
</feature>
<dbReference type="EMBL" id="JAKWBI020000207">
    <property type="protein sequence ID" value="KAJ2899091.1"/>
    <property type="molecule type" value="Genomic_DNA"/>
</dbReference>
<dbReference type="FunFam" id="1.10.510.10:FF:000571">
    <property type="entry name" value="Maternal embryonic leucine zipper kinase"/>
    <property type="match status" value="1"/>
</dbReference>
<evidence type="ECO:0000256" key="3">
    <source>
        <dbReference type="PROSITE-ProRule" id="PRU10141"/>
    </source>
</evidence>
<dbReference type="InterPro" id="IPR000719">
    <property type="entry name" value="Prot_kinase_dom"/>
</dbReference>
<dbReference type="InterPro" id="IPR011009">
    <property type="entry name" value="Kinase-like_dom_sf"/>
</dbReference>
<keyword evidence="2 3" id="KW-0067">ATP-binding</keyword>
<dbReference type="Pfam" id="PF00069">
    <property type="entry name" value="Pkinase"/>
    <property type="match status" value="1"/>
</dbReference>
<evidence type="ECO:0000313" key="6">
    <source>
        <dbReference type="EMBL" id="KAJ2899091.1"/>
    </source>
</evidence>
<dbReference type="GO" id="GO:0005524">
    <property type="term" value="F:ATP binding"/>
    <property type="evidence" value="ECO:0007669"/>
    <property type="project" value="UniProtKB-UniRule"/>
</dbReference>
<evidence type="ECO:0000256" key="1">
    <source>
        <dbReference type="ARBA" id="ARBA00022741"/>
    </source>
</evidence>
<dbReference type="Gene3D" id="1.10.510.10">
    <property type="entry name" value="Transferase(Phosphotransferase) domain 1"/>
    <property type="match status" value="1"/>
</dbReference>
<sequence length="604" mass="67454">MEAATAPAPSAPADPGTPGLLTVCKVPTTTTPLPSPGIAIEPCSDSKPDTASGSRPPPLPLVEHHDLHRNLTSPAAPSTSGWQSPARHHRRTPSQHREIKETKDARTEYTNDDIDGRSQHRINQYRIIEEIGRGSYGAVHRAVDQYGKEFAVKEFSKTRLRRRAQSLIMRRPPGPGFRRPIRRAATSVEEPKDSLHLIRQEIAIMKKLHHDNLVELIEVLDDPEEDSLYMVLEMCKKGTVMKIEVGQPAPPLEDERVRYAFRDLLLGIEYLHGQSICHRDIKPDNLLVTSDDVLKIVDFGVSEMFDKPGDMKTARNAGSPAFMSPELCGKHDKVSGTAADIWSMGTCLYCFKYGHLPFEHDNPLDMYEAIKNDPLTIPGDEEPLFADLIRRLLEKDPNERITMPKLRDHPWVTKNGTDPLLAAEENCSDVIEMPNPLEVNHAFTRKMSHIVCVLKAIRKFLALLEKSKVASSGSNRRLSSFENGQQASSVEEALRLVQERQKFVSAKANVEKAKRPSAPSSPTEGKNFYLGVGTGDRDEFREDQVPRDVVSDSPVGADFDIYDQAFGAEVENIKSREQREGREKTVFLTRFVGADPDPSTQTPS</sequence>
<dbReference type="AlphaFoldDB" id="A0AAD5RNU6"/>
<dbReference type="PROSITE" id="PS50011">
    <property type="entry name" value="PROTEIN_KINASE_DOM"/>
    <property type="match status" value="1"/>
</dbReference>
<dbReference type="SMART" id="SM00220">
    <property type="entry name" value="S_TKc"/>
    <property type="match status" value="1"/>
</dbReference>
<dbReference type="GO" id="GO:0035556">
    <property type="term" value="P:intracellular signal transduction"/>
    <property type="evidence" value="ECO:0007669"/>
    <property type="project" value="TreeGrafter"/>
</dbReference>
<dbReference type="PROSITE" id="PS00108">
    <property type="entry name" value="PROTEIN_KINASE_ST"/>
    <property type="match status" value="1"/>
</dbReference>
<feature type="region of interest" description="Disordered" evidence="4">
    <location>
        <begin position="508"/>
        <end position="530"/>
    </location>
</feature>
<dbReference type="PANTHER" id="PTHR24346:SF77">
    <property type="entry name" value="SERINE THREONINE PROTEIN KINASE"/>
    <property type="match status" value="1"/>
</dbReference>
<proteinExistence type="predicted"/>
<organism evidence="6 7">
    <name type="scientific">Zalerion maritima</name>
    <dbReference type="NCBI Taxonomy" id="339359"/>
    <lineage>
        <taxon>Eukaryota</taxon>
        <taxon>Fungi</taxon>
        <taxon>Dikarya</taxon>
        <taxon>Ascomycota</taxon>
        <taxon>Pezizomycotina</taxon>
        <taxon>Sordariomycetes</taxon>
        <taxon>Lulworthiomycetidae</taxon>
        <taxon>Lulworthiales</taxon>
        <taxon>Lulworthiaceae</taxon>
        <taxon>Zalerion</taxon>
    </lineage>
</organism>
<feature type="region of interest" description="Disordered" evidence="4">
    <location>
        <begin position="1"/>
        <end position="117"/>
    </location>
</feature>
<name>A0AAD5RNU6_9PEZI</name>
<dbReference type="SUPFAM" id="SSF56112">
    <property type="entry name" value="Protein kinase-like (PK-like)"/>
    <property type="match status" value="1"/>
</dbReference>
<gene>
    <name evidence="6" type="ORF">MKZ38_003397</name>
</gene>
<dbReference type="Gene3D" id="3.30.200.20">
    <property type="entry name" value="Phosphorylase Kinase, domain 1"/>
    <property type="match status" value="1"/>
</dbReference>
<comment type="caution">
    <text evidence="6">The sequence shown here is derived from an EMBL/GenBank/DDBJ whole genome shotgun (WGS) entry which is preliminary data.</text>
</comment>
<feature type="compositionally biased region" description="Polar residues" evidence="4">
    <location>
        <begin position="70"/>
        <end position="83"/>
    </location>
</feature>